<gene>
    <name evidence="1" type="ORF">E2C01_042693</name>
</gene>
<reference evidence="1 2" key="1">
    <citation type="submission" date="2019-05" db="EMBL/GenBank/DDBJ databases">
        <title>Another draft genome of Portunus trituberculatus and its Hox gene families provides insights of decapod evolution.</title>
        <authorList>
            <person name="Jeong J.-H."/>
            <person name="Song I."/>
            <person name="Kim S."/>
            <person name="Choi T."/>
            <person name="Kim D."/>
            <person name="Ryu S."/>
            <person name="Kim W."/>
        </authorList>
    </citation>
    <scope>NUCLEOTIDE SEQUENCE [LARGE SCALE GENOMIC DNA]</scope>
    <source>
        <tissue evidence="1">Muscle</tissue>
    </source>
</reference>
<evidence type="ECO:0000313" key="2">
    <source>
        <dbReference type="Proteomes" id="UP000324222"/>
    </source>
</evidence>
<name>A0A5B7FU30_PORTR</name>
<dbReference type="AlphaFoldDB" id="A0A5B7FU30"/>
<dbReference type="EMBL" id="VSRR010008554">
    <property type="protein sequence ID" value="MPC48907.1"/>
    <property type="molecule type" value="Genomic_DNA"/>
</dbReference>
<keyword evidence="2" id="KW-1185">Reference proteome</keyword>
<proteinExistence type="predicted"/>
<protein>
    <submittedName>
        <fullName evidence="1">Uncharacterized protein</fullName>
    </submittedName>
</protein>
<organism evidence="1 2">
    <name type="scientific">Portunus trituberculatus</name>
    <name type="common">Swimming crab</name>
    <name type="synonym">Neptunus trituberculatus</name>
    <dbReference type="NCBI Taxonomy" id="210409"/>
    <lineage>
        <taxon>Eukaryota</taxon>
        <taxon>Metazoa</taxon>
        <taxon>Ecdysozoa</taxon>
        <taxon>Arthropoda</taxon>
        <taxon>Crustacea</taxon>
        <taxon>Multicrustacea</taxon>
        <taxon>Malacostraca</taxon>
        <taxon>Eumalacostraca</taxon>
        <taxon>Eucarida</taxon>
        <taxon>Decapoda</taxon>
        <taxon>Pleocyemata</taxon>
        <taxon>Brachyura</taxon>
        <taxon>Eubrachyura</taxon>
        <taxon>Portunoidea</taxon>
        <taxon>Portunidae</taxon>
        <taxon>Portuninae</taxon>
        <taxon>Portunus</taxon>
    </lineage>
</organism>
<accession>A0A5B7FU30</accession>
<comment type="caution">
    <text evidence="1">The sequence shown here is derived from an EMBL/GenBank/DDBJ whole genome shotgun (WGS) entry which is preliminary data.</text>
</comment>
<evidence type="ECO:0000313" key="1">
    <source>
        <dbReference type="EMBL" id="MPC48907.1"/>
    </source>
</evidence>
<sequence length="85" mass="9471">MEEMNQTMEIKIHTKLLYPACHGEASHMKTMNLAESSSSLLYPGRSAETKIENRLSCVMSGASLTRVARAQDICMQNSEARNAEH</sequence>
<dbReference type="Proteomes" id="UP000324222">
    <property type="component" value="Unassembled WGS sequence"/>
</dbReference>